<feature type="region of interest" description="Disordered" evidence="1">
    <location>
        <begin position="1"/>
        <end position="23"/>
    </location>
</feature>
<feature type="transmembrane region" description="Helical" evidence="2">
    <location>
        <begin position="104"/>
        <end position="125"/>
    </location>
</feature>
<evidence type="ECO:0000313" key="6">
    <source>
        <dbReference type="Proteomes" id="UP000235145"/>
    </source>
</evidence>
<feature type="transmembrane region" description="Helical" evidence="2">
    <location>
        <begin position="154"/>
        <end position="175"/>
    </location>
</feature>
<dbReference type="InterPro" id="IPR001810">
    <property type="entry name" value="F-box_dom"/>
</dbReference>
<sequence length="363" mass="42008">MARTRSMARNQNDDAAASSSREMPKTCEHWSDLDHDLLDSVMMRLGVVDYYSFRGVCKSWRLLACSNENKFMASMPPMTISICCHAHDKTCFLEDFERRRFKTILPNSAVAACVGLTCGYLIFFVKKTHSFWLVNPITRKELHFPNFPSDYNPGIGRVILVFSPSIYGWAFVLLLHSCREIWFSIEGKGAWNHVSSYPFCIHDIYAFKGKIYALSDQMHRLFELRLIPHPKLTMLEIKKLKYFFYATRFVSSGERLCVRPPISKFLNELHELDFGEMKWVKPCEKTFEEYAFFYSDLNHGADVAVKWESLGRFASFPNTDDDGNITFFTAKILLAVVEDNYILSMFVPRLCNVESVLLICLDI</sequence>
<dbReference type="Gene3D" id="1.20.1280.50">
    <property type="match status" value="1"/>
</dbReference>
<dbReference type="Proteomes" id="UP000235145">
    <property type="component" value="Unassembled WGS sequence"/>
</dbReference>
<dbReference type="InterPro" id="IPR005174">
    <property type="entry name" value="KIB1-4_b-propeller"/>
</dbReference>
<reference evidence="5 6" key="1">
    <citation type="journal article" date="2017" name="Nat. Commun.">
        <title>Genome assembly with in vitro proximity ligation data and whole-genome triplication in lettuce.</title>
        <authorList>
            <person name="Reyes-Chin-Wo S."/>
            <person name="Wang Z."/>
            <person name="Yang X."/>
            <person name="Kozik A."/>
            <person name="Arikit S."/>
            <person name="Song C."/>
            <person name="Xia L."/>
            <person name="Froenicke L."/>
            <person name="Lavelle D.O."/>
            <person name="Truco M.J."/>
            <person name="Xia R."/>
            <person name="Zhu S."/>
            <person name="Xu C."/>
            <person name="Xu H."/>
            <person name="Xu X."/>
            <person name="Cox K."/>
            <person name="Korf I."/>
            <person name="Meyers B.C."/>
            <person name="Michelmore R.W."/>
        </authorList>
    </citation>
    <scope>NUCLEOTIDE SEQUENCE [LARGE SCALE GENOMIC DNA]</scope>
    <source>
        <strain evidence="6">cv. Salinas</strain>
        <tissue evidence="5">Seedlings</tissue>
    </source>
</reference>
<name>A0A9R1X666_LACSA</name>
<organism evidence="5 6">
    <name type="scientific">Lactuca sativa</name>
    <name type="common">Garden lettuce</name>
    <dbReference type="NCBI Taxonomy" id="4236"/>
    <lineage>
        <taxon>Eukaryota</taxon>
        <taxon>Viridiplantae</taxon>
        <taxon>Streptophyta</taxon>
        <taxon>Embryophyta</taxon>
        <taxon>Tracheophyta</taxon>
        <taxon>Spermatophyta</taxon>
        <taxon>Magnoliopsida</taxon>
        <taxon>eudicotyledons</taxon>
        <taxon>Gunneridae</taxon>
        <taxon>Pentapetalae</taxon>
        <taxon>asterids</taxon>
        <taxon>campanulids</taxon>
        <taxon>Asterales</taxon>
        <taxon>Asteraceae</taxon>
        <taxon>Cichorioideae</taxon>
        <taxon>Cichorieae</taxon>
        <taxon>Lactucinae</taxon>
        <taxon>Lactuca</taxon>
    </lineage>
</organism>
<keyword evidence="6" id="KW-1185">Reference proteome</keyword>
<dbReference type="PANTHER" id="PTHR45463">
    <property type="entry name" value="OS09G0392200 PROTEIN"/>
    <property type="match status" value="1"/>
</dbReference>
<dbReference type="InterPro" id="IPR036047">
    <property type="entry name" value="F-box-like_dom_sf"/>
</dbReference>
<keyword evidence="2" id="KW-1133">Transmembrane helix</keyword>
<dbReference type="Pfam" id="PF00646">
    <property type="entry name" value="F-box"/>
    <property type="match status" value="1"/>
</dbReference>
<dbReference type="AlphaFoldDB" id="A0A9R1X666"/>
<evidence type="ECO:0008006" key="7">
    <source>
        <dbReference type="Google" id="ProtNLM"/>
    </source>
</evidence>
<evidence type="ECO:0000313" key="5">
    <source>
        <dbReference type="EMBL" id="KAJ0197342.1"/>
    </source>
</evidence>
<evidence type="ECO:0000259" key="4">
    <source>
        <dbReference type="Pfam" id="PF03478"/>
    </source>
</evidence>
<gene>
    <name evidence="5" type="ORF">LSAT_V11C700345230</name>
</gene>
<proteinExistence type="predicted"/>
<feature type="domain" description="KIB1-4 beta-propeller" evidence="4">
    <location>
        <begin position="100"/>
        <end position="280"/>
    </location>
</feature>
<dbReference type="EMBL" id="NBSK02000007">
    <property type="protein sequence ID" value="KAJ0197342.1"/>
    <property type="molecule type" value="Genomic_DNA"/>
</dbReference>
<dbReference type="PANTHER" id="PTHR45463:SF8">
    <property type="entry name" value="OS09G0392200 PROTEIN"/>
    <property type="match status" value="1"/>
</dbReference>
<protein>
    <recommendedName>
        <fullName evidence="7">F-box domain-containing protein</fullName>
    </recommendedName>
</protein>
<dbReference type="SUPFAM" id="SSF81383">
    <property type="entry name" value="F-box domain"/>
    <property type="match status" value="1"/>
</dbReference>
<keyword evidence="2" id="KW-0812">Transmembrane</keyword>
<comment type="caution">
    <text evidence="5">The sequence shown here is derived from an EMBL/GenBank/DDBJ whole genome shotgun (WGS) entry which is preliminary data.</text>
</comment>
<evidence type="ECO:0000259" key="3">
    <source>
        <dbReference type="Pfam" id="PF00646"/>
    </source>
</evidence>
<dbReference type="Pfam" id="PF03478">
    <property type="entry name" value="Beta-prop_KIB1-4"/>
    <property type="match status" value="1"/>
</dbReference>
<evidence type="ECO:0000256" key="2">
    <source>
        <dbReference type="SAM" id="Phobius"/>
    </source>
</evidence>
<evidence type="ECO:0000256" key="1">
    <source>
        <dbReference type="SAM" id="MobiDB-lite"/>
    </source>
</evidence>
<feature type="domain" description="F-box" evidence="3">
    <location>
        <begin position="30"/>
        <end position="71"/>
    </location>
</feature>
<accession>A0A9R1X666</accession>
<keyword evidence="2" id="KW-0472">Membrane</keyword>